<name>A0A1Y5Y422_KIBAR</name>
<dbReference type="OrthoDB" id="2991476at2"/>
<dbReference type="Pfam" id="PF19054">
    <property type="entry name" value="DUF5753"/>
    <property type="match status" value="1"/>
</dbReference>
<dbReference type="PROSITE" id="PS50943">
    <property type="entry name" value="HTH_CROC1"/>
    <property type="match status" value="1"/>
</dbReference>
<protein>
    <submittedName>
        <fullName evidence="2">Helix-turn-helix domain-containing protein</fullName>
    </submittedName>
</protein>
<gene>
    <name evidence="2" type="ORF">SAMN05661093_08045</name>
</gene>
<evidence type="ECO:0000313" key="2">
    <source>
        <dbReference type="EMBL" id="SMD23517.1"/>
    </source>
</evidence>
<dbReference type="EMBL" id="FWXV01000009">
    <property type="protein sequence ID" value="SMD23517.1"/>
    <property type="molecule type" value="Genomic_DNA"/>
</dbReference>
<keyword evidence="3" id="KW-1185">Reference proteome</keyword>
<feature type="domain" description="HTH cro/C1-type" evidence="1">
    <location>
        <begin position="17"/>
        <end position="71"/>
    </location>
</feature>
<reference evidence="2 3" key="1">
    <citation type="submission" date="2017-04" db="EMBL/GenBank/DDBJ databases">
        <authorList>
            <person name="Afonso C.L."/>
            <person name="Miller P.J."/>
            <person name="Scott M.A."/>
            <person name="Spackman E."/>
            <person name="Goraichik I."/>
            <person name="Dimitrov K.M."/>
            <person name="Suarez D.L."/>
            <person name="Swayne D.E."/>
        </authorList>
    </citation>
    <scope>NUCLEOTIDE SEQUENCE [LARGE SCALE GENOMIC DNA]</scope>
    <source>
        <strain evidence="2 3">DSM 43828</strain>
    </source>
</reference>
<dbReference type="InterPro" id="IPR001387">
    <property type="entry name" value="Cro/C1-type_HTH"/>
</dbReference>
<accession>A0A1Y5Y422</accession>
<proteinExistence type="predicted"/>
<dbReference type="Proteomes" id="UP000192674">
    <property type="component" value="Unassembled WGS sequence"/>
</dbReference>
<evidence type="ECO:0000259" key="1">
    <source>
        <dbReference type="PROSITE" id="PS50943"/>
    </source>
</evidence>
<dbReference type="Gene3D" id="1.10.260.40">
    <property type="entry name" value="lambda repressor-like DNA-binding domains"/>
    <property type="match status" value="1"/>
</dbReference>
<dbReference type="Pfam" id="PF13560">
    <property type="entry name" value="HTH_31"/>
    <property type="match status" value="1"/>
</dbReference>
<dbReference type="RefSeq" id="WP_084432409.1">
    <property type="nucleotide sequence ID" value="NZ_FWXV01000009.1"/>
</dbReference>
<organism evidence="2 3">
    <name type="scientific">Kibdelosporangium aridum</name>
    <dbReference type="NCBI Taxonomy" id="2030"/>
    <lineage>
        <taxon>Bacteria</taxon>
        <taxon>Bacillati</taxon>
        <taxon>Actinomycetota</taxon>
        <taxon>Actinomycetes</taxon>
        <taxon>Pseudonocardiales</taxon>
        <taxon>Pseudonocardiaceae</taxon>
        <taxon>Kibdelosporangium</taxon>
    </lineage>
</organism>
<dbReference type="SUPFAM" id="SSF47413">
    <property type="entry name" value="lambda repressor-like DNA-binding domains"/>
    <property type="match status" value="1"/>
</dbReference>
<dbReference type="CDD" id="cd00093">
    <property type="entry name" value="HTH_XRE"/>
    <property type="match status" value="1"/>
</dbReference>
<evidence type="ECO:0000313" key="3">
    <source>
        <dbReference type="Proteomes" id="UP000192674"/>
    </source>
</evidence>
<dbReference type="GO" id="GO:0003677">
    <property type="term" value="F:DNA binding"/>
    <property type="evidence" value="ECO:0007669"/>
    <property type="project" value="InterPro"/>
</dbReference>
<dbReference type="SMART" id="SM00530">
    <property type="entry name" value="HTH_XRE"/>
    <property type="match status" value="1"/>
</dbReference>
<dbReference type="AlphaFoldDB" id="A0A1Y5Y422"/>
<sequence length="282" mass="31249">MTKKRGTARIRGLAAELKDLRTSAGLNTRDAARRVGMSPASLNRMERGNRVVTPEDMSALLVAYGVTGAERERLLAMSREADLPEWWETTDAAPSKHLRALINFESEATRIVEIAMLRIPGLMQTPEYIRELMMAGQVPGPTMRSLVATRIGRQRILTQPRPPQYLTIIDEAAVSRPVGDPHVMAAQLRHIITLATYPNIEVRVIPFARGAHTGLDGSFITLEFPKARPIVLLEHKRSSGFIDQPEDVAPFHQATTTLMKTALGPLESVNFLADKAAHYDRS</sequence>
<dbReference type="InterPro" id="IPR010982">
    <property type="entry name" value="Lambda_DNA-bd_dom_sf"/>
</dbReference>
<dbReference type="InterPro" id="IPR043917">
    <property type="entry name" value="DUF5753"/>
</dbReference>